<accession>A0ABW1J183</accession>
<dbReference type="HAMAP" id="MF_00276">
    <property type="entry name" value="KdpC"/>
    <property type="match status" value="1"/>
</dbReference>
<evidence type="ECO:0000256" key="9">
    <source>
        <dbReference type="ARBA" id="ARBA00023065"/>
    </source>
</evidence>
<feature type="region of interest" description="Disordered" evidence="12">
    <location>
        <begin position="79"/>
        <end position="100"/>
    </location>
</feature>
<evidence type="ECO:0000256" key="7">
    <source>
        <dbReference type="ARBA" id="ARBA00022958"/>
    </source>
</evidence>
<evidence type="ECO:0000256" key="3">
    <source>
        <dbReference type="ARBA" id="ARBA00022538"/>
    </source>
</evidence>
<evidence type="ECO:0000313" key="13">
    <source>
        <dbReference type="EMBL" id="MFC5994457.1"/>
    </source>
</evidence>
<keyword evidence="7 11" id="KW-0630">Potassium</keyword>
<dbReference type="Pfam" id="PF02669">
    <property type="entry name" value="KdpC"/>
    <property type="match status" value="1"/>
</dbReference>
<keyword evidence="8 11" id="KW-1133">Transmembrane helix</keyword>
<dbReference type="InterPro" id="IPR003820">
    <property type="entry name" value="KdpC"/>
</dbReference>
<keyword evidence="10 11" id="KW-0472">Membrane</keyword>
<keyword evidence="6 11" id="KW-0067">ATP-binding</keyword>
<evidence type="ECO:0000313" key="14">
    <source>
        <dbReference type="Proteomes" id="UP001596302"/>
    </source>
</evidence>
<comment type="caution">
    <text evidence="13">The sequence shown here is derived from an EMBL/GenBank/DDBJ whole genome shotgun (WGS) entry which is preliminary data.</text>
</comment>
<keyword evidence="14" id="KW-1185">Reference proteome</keyword>
<proteinExistence type="inferred from homology"/>
<evidence type="ECO:0000256" key="1">
    <source>
        <dbReference type="ARBA" id="ARBA00022448"/>
    </source>
</evidence>
<comment type="similarity">
    <text evidence="11">Belongs to the KdpC family.</text>
</comment>
<comment type="subcellular location">
    <subcellularLocation>
        <location evidence="11">Cell membrane</location>
        <topology evidence="11">Single-pass membrane protein</topology>
    </subcellularLocation>
</comment>
<organism evidence="13 14">
    <name type="scientific">Pseudonocardia hispaniensis</name>
    <dbReference type="NCBI Taxonomy" id="904933"/>
    <lineage>
        <taxon>Bacteria</taxon>
        <taxon>Bacillati</taxon>
        <taxon>Actinomycetota</taxon>
        <taxon>Actinomycetes</taxon>
        <taxon>Pseudonocardiales</taxon>
        <taxon>Pseudonocardiaceae</taxon>
        <taxon>Pseudonocardia</taxon>
    </lineage>
</organism>
<sequence length="211" mass="21406">MFSLLTRQTVAAVRVLLVLTVLLGIGYPLTVWGVSHLPGLRDKAEGSLLAAPDGTPTGSALIGIDPVAPDPAADPFFHTRPSASATGPLGPGDTATSAGSNKGGFDIGLLDTVTQRRELIAAREGVEPARVPADAVTASASGLDPHISPAYAQLQVPRVARVNGLSEMAVTRLVVAKTDGRPLGFLGEPGVNVTELNLAVAAAREPAPSGG</sequence>
<keyword evidence="5 11" id="KW-0547">Nucleotide-binding</keyword>
<keyword evidence="2 11" id="KW-1003">Cell membrane</keyword>
<keyword evidence="1 11" id="KW-0813">Transport</keyword>
<keyword evidence="9 11" id="KW-0406">Ion transport</keyword>
<dbReference type="Proteomes" id="UP001596302">
    <property type="component" value="Unassembled WGS sequence"/>
</dbReference>
<gene>
    <name evidence="11" type="primary">kdpC</name>
    <name evidence="13" type="ORF">ACFQE5_09565</name>
</gene>
<keyword evidence="3 11" id="KW-0633">Potassium transport</keyword>
<evidence type="ECO:0000256" key="2">
    <source>
        <dbReference type="ARBA" id="ARBA00022475"/>
    </source>
</evidence>
<feature type="transmembrane region" description="Helical" evidence="11">
    <location>
        <begin position="12"/>
        <end position="34"/>
    </location>
</feature>
<dbReference type="EMBL" id="JBHSQW010000022">
    <property type="protein sequence ID" value="MFC5994457.1"/>
    <property type="molecule type" value="Genomic_DNA"/>
</dbReference>
<evidence type="ECO:0000256" key="5">
    <source>
        <dbReference type="ARBA" id="ARBA00022741"/>
    </source>
</evidence>
<comment type="function">
    <text evidence="11">Part of the high-affinity ATP-driven potassium transport (or Kdp) system, which catalyzes the hydrolysis of ATP coupled with the electrogenic transport of potassium into the cytoplasm. This subunit acts as a catalytic chaperone that increases the ATP-binding affinity of the ATP-hydrolyzing subunit KdpB by the formation of a transient KdpB/KdpC/ATP ternary complex.</text>
</comment>
<name>A0ABW1J183_9PSEU</name>
<evidence type="ECO:0000256" key="11">
    <source>
        <dbReference type="HAMAP-Rule" id="MF_00276"/>
    </source>
</evidence>
<protein>
    <recommendedName>
        <fullName evidence="11">Potassium-transporting ATPase KdpC subunit</fullName>
    </recommendedName>
    <alternativeName>
        <fullName evidence="11">ATP phosphohydrolase [potassium-transporting] C chain</fullName>
    </alternativeName>
    <alternativeName>
        <fullName evidence="11">Potassium-binding and translocating subunit C</fullName>
    </alternativeName>
    <alternativeName>
        <fullName evidence="11">Potassium-translocating ATPase C chain</fullName>
    </alternativeName>
</protein>
<keyword evidence="4 11" id="KW-0812">Transmembrane</keyword>
<reference evidence="14" key="1">
    <citation type="journal article" date="2019" name="Int. J. Syst. Evol. Microbiol.">
        <title>The Global Catalogue of Microorganisms (GCM) 10K type strain sequencing project: providing services to taxonomists for standard genome sequencing and annotation.</title>
        <authorList>
            <consortium name="The Broad Institute Genomics Platform"/>
            <consortium name="The Broad Institute Genome Sequencing Center for Infectious Disease"/>
            <person name="Wu L."/>
            <person name="Ma J."/>
        </authorList>
    </citation>
    <scope>NUCLEOTIDE SEQUENCE [LARGE SCALE GENOMIC DNA]</scope>
    <source>
        <strain evidence="14">CCM 8391</strain>
    </source>
</reference>
<comment type="subunit">
    <text evidence="11">The system is composed of three essential subunits: KdpA, KdpB and KdpC.</text>
</comment>
<dbReference type="PANTHER" id="PTHR30042:SF2">
    <property type="entry name" value="POTASSIUM-TRANSPORTING ATPASE KDPC SUBUNIT"/>
    <property type="match status" value="1"/>
</dbReference>
<evidence type="ECO:0000256" key="4">
    <source>
        <dbReference type="ARBA" id="ARBA00022692"/>
    </source>
</evidence>
<dbReference type="PIRSF" id="PIRSF001296">
    <property type="entry name" value="K_ATPase_KdpC"/>
    <property type="match status" value="1"/>
</dbReference>
<dbReference type="PANTHER" id="PTHR30042">
    <property type="entry name" value="POTASSIUM-TRANSPORTING ATPASE C CHAIN"/>
    <property type="match status" value="1"/>
</dbReference>
<evidence type="ECO:0000256" key="10">
    <source>
        <dbReference type="ARBA" id="ARBA00023136"/>
    </source>
</evidence>
<evidence type="ECO:0000256" key="8">
    <source>
        <dbReference type="ARBA" id="ARBA00022989"/>
    </source>
</evidence>
<evidence type="ECO:0000256" key="6">
    <source>
        <dbReference type="ARBA" id="ARBA00022840"/>
    </source>
</evidence>
<dbReference type="RefSeq" id="WP_379584487.1">
    <property type="nucleotide sequence ID" value="NZ_JBHSQW010000022.1"/>
</dbReference>
<evidence type="ECO:0000256" key="12">
    <source>
        <dbReference type="SAM" id="MobiDB-lite"/>
    </source>
</evidence>